<protein>
    <submittedName>
        <fullName evidence="2">Uncharacterized protein</fullName>
    </submittedName>
</protein>
<name>A0AA39LJ82_9BILA</name>
<evidence type="ECO:0000256" key="1">
    <source>
        <dbReference type="SAM" id="SignalP"/>
    </source>
</evidence>
<keyword evidence="3" id="KW-1185">Reference proteome</keyword>
<dbReference type="EMBL" id="JAUCMV010000005">
    <property type="protein sequence ID" value="KAK0399736.1"/>
    <property type="molecule type" value="Genomic_DNA"/>
</dbReference>
<organism evidence="2 3">
    <name type="scientific">Steinernema hermaphroditum</name>
    <dbReference type="NCBI Taxonomy" id="289476"/>
    <lineage>
        <taxon>Eukaryota</taxon>
        <taxon>Metazoa</taxon>
        <taxon>Ecdysozoa</taxon>
        <taxon>Nematoda</taxon>
        <taxon>Chromadorea</taxon>
        <taxon>Rhabditida</taxon>
        <taxon>Tylenchina</taxon>
        <taxon>Panagrolaimomorpha</taxon>
        <taxon>Strongyloidoidea</taxon>
        <taxon>Steinernematidae</taxon>
        <taxon>Steinernema</taxon>
    </lineage>
</organism>
<proteinExistence type="predicted"/>
<reference evidence="2" key="1">
    <citation type="submission" date="2023-06" db="EMBL/GenBank/DDBJ databases">
        <title>Genomic analysis of the entomopathogenic nematode Steinernema hermaphroditum.</title>
        <authorList>
            <person name="Schwarz E.M."/>
            <person name="Heppert J.K."/>
            <person name="Baniya A."/>
            <person name="Schwartz H.T."/>
            <person name="Tan C.-H."/>
            <person name="Antoshechkin I."/>
            <person name="Sternberg P.W."/>
            <person name="Goodrich-Blair H."/>
            <person name="Dillman A.R."/>
        </authorList>
    </citation>
    <scope>NUCLEOTIDE SEQUENCE</scope>
    <source>
        <strain evidence="2">PS9179</strain>
        <tissue evidence="2">Whole animal</tissue>
    </source>
</reference>
<keyword evidence="1" id="KW-0732">Signal</keyword>
<evidence type="ECO:0000313" key="3">
    <source>
        <dbReference type="Proteomes" id="UP001175271"/>
    </source>
</evidence>
<comment type="caution">
    <text evidence="2">The sequence shown here is derived from an EMBL/GenBank/DDBJ whole genome shotgun (WGS) entry which is preliminary data.</text>
</comment>
<dbReference type="Proteomes" id="UP001175271">
    <property type="component" value="Unassembled WGS sequence"/>
</dbReference>
<dbReference type="AlphaFoldDB" id="A0AA39LJ82"/>
<feature type="signal peptide" evidence="1">
    <location>
        <begin position="1"/>
        <end position="17"/>
    </location>
</feature>
<sequence>MLRFGFVSCCLVAVALGQNYQINNPQQPLIPGQVQPGYQPQYPQQPQQYPQQFQPQYPAQNPYFQQSEDRFYCSALASFPVVTTSQTTTGGGSYGNGGFGFQQRTYKRQTCRYAATNSNESCNSCCKKASRLGNHINENDIFGTVFFFNPESPPYTTTVVTGTGTGAYGQTVTPSETITTQVDAATGRAQCLCCARRNN</sequence>
<accession>A0AA39LJ82</accession>
<feature type="chain" id="PRO_5041330545" evidence="1">
    <location>
        <begin position="18"/>
        <end position="199"/>
    </location>
</feature>
<gene>
    <name evidence="2" type="ORF">QR680_003188</name>
</gene>
<evidence type="ECO:0000313" key="2">
    <source>
        <dbReference type="EMBL" id="KAK0399736.1"/>
    </source>
</evidence>